<accession>A0A645GQG7</accession>
<keyword evidence="1" id="KW-1133">Transmembrane helix</keyword>
<feature type="transmembrane region" description="Helical" evidence="1">
    <location>
        <begin position="43"/>
        <end position="64"/>
    </location>
</feature>
<evidence type="ECO:0000313" key="2">
    <source>
        <dbReference type="EMBL" id="MPN28470.1"/>
    </source>
</evidence>
<evidence type="ECO:0000256" key="1">
    <source>
        <dbReference type="SAM" id="Phobius"/>
    </source>
</evidence>
<dbReference type="AlphaFoldDB" id="A0A645GQG7"/>
<name>A0A645GQG7_9ZZZZ</name>
<keyword evidence="1" id="KW-0472">Membrane</keyword>
<protein>
    <submittedName>
        <fullName evidence="2">Uncharacterized protein</fullName>
    </submittedName>
</protein>
<sequence length="159" mass="18994">MCRDCIVFRRCRSRRHDSQGFFFHFPFQELGSNSRVKNVCKNIFFGICNTHFLCFFFPLLVFRLEKVRRTAVNRFFITYDFSNDFRSYRSRGAAVEPTYVVFYLFRNDLVAFTHKHVKHSLCAYDLACGSNKRGIPEFFPDSWHLFKHCPVLVKCILLF</sequence>
<reference evidence="2" key="1">
    <citation type="submission" date="2019-08" db="EMBL/GenBank/DDBJ databases">
        <authorList>
            <person name="Kucharzyk K."/>
            <person name="Murdoch R.W."/>
            <person name="Higgins S."/>
            <person name="Loffler F."/>
        </authorList>
    </citation>
    <scope>NUCLEOTIDE SEQUENCE</scope>
</reference>
<gene>
    <name evidence="2" type="ORF">SDC9_175912</name>
</gene>
<keyword evidence="1" id="KW-0812">Transmembrane</keyword>
<proteinExistence type="predicted"/>
<organism evidence="2">
    <name type="scientific">bioreactor metagenome</name>
    <dbReference type="NCBI Taxonomy" id="1076179"/>
    <lineage>
        <taxon>unclassified sequences</taxon>
        <taxon>metagenomes</taxon>
        <taxon>ecological metagenomes</taxon>
    </lineage>
</organism>
<dbReference type="EMBL" id="VSSQ01078776">
    <property type="protein sequence ID" value="MPN28470.1"/>
    <property type="molecule type" value="Genomic_DNA"/>
</dbReference>
<comment type="caution">
    <text evidence="2">The sequence shown here is derived from an EMBL/GenBank/DDBJ whole genome shotgun (WGS) entry which is preliminary data.</text>
</comment>